<evidence type="ECO:0000256" key="1">
    <source>
        <dbReference type="SAM" id="SignalP"/>
    </source>
</evidence>
<gene>
    <name evidence="2" type="ORF">Pan265_19040</name>
</gene>
<organism evidence="2 3">
    <name type="scientific">Mucisphaera calidilacus</name>
    <dbReference type="NCBI Taxonomy" id="2527982"/>
    <lineage>
        <taxon>Bacteria</taxon>
        <taxon>Pseudomonadati</taxon>
        <taxon>Planctomycetota</taxon>
        <taxon>Phycisphaerae</taxon>
        <taxon>Phycisphaerales</taxon>
        <taxon>Phycisphaeraceae</taxon>
        <taxon>Mucisphaera</taxon>
    </lineage>
</organism>
<reference evidence="2 3" key="1">
    <citation type="submission" date="2019-02" db="EMBL/GenBank/DDBJ databases">
        <title>Deep-cultivation of Planctomycetes and their phenomic and genomic characterization uncovers novel biology.</title>
        <authorList>
            <person name="Wiegand S."/>
            <person name="Jogler M."/>
            <person name="Boedeker C."/>
            <person name="Pinto D."/>
            <person name="Vollmers J."/>
            <person name="Rivas-Marin E."/>
            <person name="Kohn T."/>
            <person name="Peeters S.H."/>
            <person name="Heuer A."/>
            <person name="Rast P."/>
            <person name="Oberbeckmann S."/>
            <person name="Bunk B."/>
            <person name="Jeske O."/>
            <person name="Meyerdierks A."/>
            <person name="Storesund J.E."/>
            <person name="Kallscheuer N."/>
            <person name="Luecker S."/>
            <person name="Lage O.M."/>
            <person name="Pohl T."/>
            <person name="Merkel B.J."/>
            <person name="Hornburger P."/>
            <person name="Mueller R.-W."/>
            <person name="Bruemmer F."/>
            <person name="Labrenz M."/>
            <person name="Spormann A.M."/>
            <person name="Op den Camp H."/>
            <person name="Overmann J."/>
            <person name="Amann R."/>
            <person name="Jetten M.S.M."/>
            <person name="Mascher T."/>
            <person name="Medema M.H."/>
            <person name="Devos D.P."/>
            <person name="Kaster A.-K."/>
            <person name="Ovreas L."/>
            <person name="Rohde M."/>
            <person name="Galperin M.Y."/>
            <person name="Jogler C."/>
        </authorList>
    </citation>
    <scope>NUCLEOTIDE SEQUENCE [LARGE SCALE GENOMIC DNA]</scope>
    <source>
        <strain evidence="2 3">Pan265</strain>
    </source>
</reference>
<evidence type="ECO:0000313" key="3">
    <source>
        <dbReference type="Proteomes" id="UP000320386"/>
    </source>
</evidence>
<dbReference type="EMBL" id="CP036280">
    <property type="protein sequence ID" value="QDU72044.1"/>
    <property type="molecule type" value="Genomic_DNA"/>
</dbReference>
<dbReference type="KEGG" id="mcad:Pan265_19040"/>
<name>A0A518BYL0_9BACT</name>
<dbReference type="AlphaFoldDB" id="A0A518BYL0"/>
<evidence type="ECO:0000313" key="2">
    <source>
        <dbReference type="EMBL" id="QDU72044.1"/>
    </source>
</evidence>
<dbReference type="RefSeq" id="WP_236254315.1">
    <property type="nucleotide sequence ID" value="NZ_CP036280.1"/>
</dbReference>
<proteinExistence type="predicted"/>
<evidence type="ECO:0008006" key="4">
    <source>
        <dbReference type="Google" id="ProtNLM"/>
    </source>
</evidence>
<feature type="signal peptide" evidence="1">
    <location>
        <begin position="1"/>
        <end position="20"/>
    </location>
</feature>
<sequence precursor="true">MFRIASLTVLTTLAAANAHAAIPPMPGMTSGLGMPGNGMIHVEVAVQNNAVSAILRDGPSGGATPDQRLVAMTGGPYTTPYDVLNNIPFNAQYGWLEDQTIGFTPIDIAPDEHIAFELLSTAGPGTIGIYEGGNGMQLNSVGHAMSPIHGTDASPAAWVWDDDFLMQHNWYTFSAPGDYDLTFRVYVSDLDANPITTYTDTTVTLGFTVLPEPASAAFLLPLVLLGARRR</sequence>
<dbReference type="Proteomes" id="UP000320386">
    <property type="component" value="Chromosome"/>
</dbReference>
<keyword evidence="3" id="KW-1185">Reference proteome</keyword>
<keyword evidence="1" id="KW-0732">Signal</keyword>
<accession>A0A518BYL0</accession>
<protein>
    <recommendedName>
        <fullName evidence="4">PEP-CTERM sorting domain-containing protein</fullName>
    </recommendedName>
</protein>
<feature type="chain" id="PRO_5021977462" description="PEP-CTERM sorting domain-containing protein" evidence="1">
    <location>
        <begin position="21"/>
        <end position="230"/>
    </location>
</feature>